<evidence type="ECO:0000313" key="11">
    <source>
        <dbReference type="Proteomes" id="UP000199546"/>
    </source>
</evidence>
<name>A0A1I7D6L7_9ACTN</name>
<evidence type="ECO:0000259" key="9">
    <source>
        <dbReference type="Pfam" id="PF12704"/>
    </source>
</evidence>
<keyword evidence="5 7" id="KW-0472">Membrane</keyword>
<protein>
    <submittedName>
        <fullName evidence="10">Putative ABC transport system permease protein</fullName>
    </submittedName>
</protein>
<feature type="transmembrane region" description="Helical" evidence="7">
    <location>
        <begin position="271"/>
        <end position="296"/>
    </location>
</feature>
<feature type="transmembrane region" description="Helical" evidence="7">
    <location>
        <begin position="773"/>
        <end position="800"/>
    </location>
</feature>
<feature type="domain" description="ABC3 transporter permease C-terminal" evidence="8">
    <location>
        <begin position="724"/>
        <end position="838"/>
    </location>
</feature>
<dbReference type="InterPro" id="IPR025857">
    <property type="entry name" value="MacB_PCD"/>
</dbReference>
<feature type="transmembrane region" description="Helical" evidence="7">
    <location>
        <begin position="368"/>
        <end position="386"/>
    </location>
</feature>
<dbReference type="AlphaFoldDB" id="A0A1I7D6L7"/>
<dbReference type="RefSeq" id="WP_093584584.1">
    <property type="nucleotide sequence ID" value="NZ_FPBA01000036.1"/>
</dbReference>
<organism evidence="10 11">
    <name type="scientific">Geodermatophilus amargosae</name>
    <dbReference type="NCBI Taxonomy" id="1296565"/>
    <lineage>
        <taxon>Bacteria</taxon>
        <taxon>Bacillati</taxon>
        <taxon>Actinomycetota</taxon>
        <taxon>Actinomycetes</taxon>
        <taxon>Geodermatophilales</taxon>
        <taxon>Geodermatophilaceae</taxon>
        <taxon>Geodermatophilus</taxon>
    </lineage>
</organism>
<evidence type="ECO:0000256" key="7">
    <source>
        <dbReference type="SAM" id="Phobius"/>
    </source>
</evidence>
<comment type="subcellular location">
    <subcellularLocation>
        <location evidence="1">Cell membrane</location>
        <topology evidence="1">Multi-pass membrane protein</topology>
    </subcellularLocation>
</comment>
<dbReference type="Pfam" id="PF02687">
    <property type="entry name" value="FtsX"/>
    <property type="match status" value="2"/>
</dbReference>
<reference evidence="11" key="1">
    <citation type="submission" date="2016-10" db="EMBL/GenBank/DDBJ databases">
        <authorList>
            <person name="Varghese N."/>
            <person name="Submissions S."/>
        </authorList>
    </citation>
    <scope>NUCLEOTIDE SEQUENCE [LARGE SCALE GENOMIC DNA]</scope>
    <source>
        <strain evidence="11">DSM 46136</strain>
    </source>
</reference>
<comment type="similarity">
    <text evidence="6">Belongs to the ABC-4 integral membrane protein family.</text>
</comment>
<dbReference type="Pfam" id="PF12704">
    <property type="entry name" value="MacB_PCD"/>
    <property type="match status" value="2"/>
</dbReference>
<evidence type="ECO:0000256" key="5">
    <source>
        <dbReference type="ARBA" id="ARBA00023136"/>
    </source>
</evidence>
<feature type="domain" description="ABC3 transporter permease C-terminal" evidence="8">
    <location>
        <begin position="274"/>
        <end position="394"/>
    </location>
</feature>
<feature type="transmembrane region" description="Helical" evidence="7">
    <location>
        <begin position="812"/>
        <end position="831"/>
    </location>
</feature>
<feature type="transmembrane region" description="Helical" evidence="7">
    <location>
        <begin position="495"/>
        <end position="517"/>
    </location>
</feature>
<keyword evidence="2" id="KW-1003">Cell membrane</keyword>
<dbReference type="InterPro" id="IPR050250">
    <property type="entry name" value="Macrolide_Exporter_MacB"/>
</dbReference>
<feature type="transmembrane region" description="Helical" evidence="7">
    <location>
        <begin position="439"/>
        <end position="462"/>
    </location>
</feature>
<feature type="domain" description="MacB-like periplasmic core" evidence="9">
    <location>
        <begin position="495"/>
        <end position="691"/>
    </location>
</feature>
<dbReference type="PANTHER" id="PTHR30572">
    <property type="entry name" value="MEMBRANE COMPONENT OF TRANSPORTER-RELATED"/>
    <property type="match status" value="1"/>
</dbReference>
<evidence type="ECO:0000256" key="3">
    <source>
        <dbReference type="ARBA" id="ARBA00022692"/>
    </source>
</evidence>
<dbReference type="Proteomes" id="UP000199546">
    <property type="component" value="Unassembled WGS sequence"/>
</dbReference>
<dbReference type="GO" id="GO:0022857">
    <property type="term" value="F:transmembrane transporter activity"/>
    <property type="evidence" value="ECO:0007669"/>
    <property type="project" value="TreeGrafter"/>
</dbReference>
<evidence type="ECO:0000256" key="2">
    <source>
        <dbReference type="ARBA" id="ARBA00022475"/>
    </source>
</evidence>
<dbReference type="OrthoDB" id="9780560at2"/>
<evidence type="ECO:0000256" key="4">
    <source>
        <dbReference type="ARBA" id="ARBA00022989"/>
    </source>
</evidence>
<dbReference type="STRING" id="1296565.SAMN05660657_05383"/>
<feature type="transmembrane region" description="Helical" evidence="7">
    <location>
        <begin position="414"/>
        <end position="433"/>
    </location>
</feature>
<gene>
    <name evidence="10" type="ORF">SAMN05660657_05383</name>
</gene>
<dbReference type="InterPro" id="IPR003838">
    <property type="entry name" value="ABC3_permease_C"/>
</dbReference>
<accession>A0A1I7D6L7</accession>
<keyword evidence="11" id="KW-1185">Reference proteome</keyword>
<dbReference type="PANTHER" id="PTHR30572:SF4">
    <property type="entry name" value="ABC TRANSPORTER PERMEASE YTRF"/>
    <property type="match status" value="1"/>
</dbReference>
<keyword evidence="3 7" id="KW-0812">Transmembrane</keyword>
<feature type="domain" description="MacB-like periplasmic core" evidence="9">
    <location>
        <begin position="17"/>
        <end position="239"/>
    </location>
</feature>
<evidence type="ECO:0000256" key="6">
    <source>
        <dbReference type="ARBA" id="ARBA00038076"/>
    </source>
</evidence>
<feature type="transmembrane region" description="Helical" evidence="7">
    <location>
        <begin position="323"/>
        <end position="348"/>
    </location>
</feature>
<keyword evidence="4 7" id="KW-1133">Transmembrane helix</keyword>
<feature type="transmembrane region" description="Helical" evidence="7">
    <location>
        <begin position="718"/>
        <end position="746"/>
    </location>
</feature>
<evidence type="ECO:0000313" key="10">
    <source>
        <dbReference type="EMBL" id="SFU07373.1"/>
    </source>
</evidence>
<proteinExistence type="inferred from homology"/>
<evidence type="ECO:0000256" key="1">
    <source>
        <dbReference type="ARBA" id="ARBA00004651"/>
    </source>
</evidence>
<dbReference type="EMBL" id="FPBA01000036">
    <property type="protein sequence ID" value="SFU07373.1"/>
    <property type="molecule type" value="Genomic_DNA"/>
</dbReference>
<dbReference type="GO" id="GO:0005886">
    <property type="term" value="C:plasma membrane"/>
    <property type="evidence" value="ECO:0007669"/>
    <property type="project" value="UniProtKB-SubCell"/>
</dbReference>
<sequence length="848" mass="86947">MWHATLRNLLAHKLRLALSGLAIVLGVAFVSGTMIFTDTLGKTFENLFASTSADVNVEPASAFDSGLAGTGEGTGAASTVPESLVDTVRDVDGVAAAAGFVRTEGVYVLDGNGNVLDTGGAPGIGISWEPDPDLSSSTLVDGRAPRGAAQVALDVDSAEKAGYTLGDTVTVLTTGPRVQAELVGTFSFGDSGGSAGASLAAFETRAAQELFGTPGQFSGIGISTADGIAEETVRDRVAAAIGDGYDVRTASEQAEALAGDFEEGLAFVETFLLAFAGIALFVGTFIILNTFSMLVAQRTRELALLRALGAGRAQVTRSVLAEALVLGIVGSTLGLAAGFGVATGLRSLFGQFGLTLDGGLVFATDTVLWSYAVGVLVTLMAAYLPARRAAKTPPVAAMRDDHVSVERSLRRRTVFGGVLTAAGVAAMVGAFIVQDDGTAASLVGVGALTLLLGTIALSPVIARPFLRGIGAVLPRLFGTSGHLARENAVRNPRRTAATASALMVGLALVSGFSIIGASTNASVDNSLDQSLGADYVVSTAVAAPFSAEIAQEIRVIDGVESVTQQRFGQAQLGGVQTSVSAVDAATLDSAFALDYLTGGTEGLRGEGLLVDEDTAASRGWSVGDRVEALLANGERVELTVGGVYTTNQALGLAVISLDTFTAAGGEALDRFVYVDVAPDVDAAAVRSSLKATLDAYPVVTLKDQAQFADEQKGQVDQLLMIINALLGLSVIIAVLGIVNTLALSVIERTREIGLLRAIGMDRRQLRQMIRLESVAISVYGAVFGLILGIVFGTGLVQALADQGISQQVIPGGRMLLFLAIGALIGVLAAVWPARRAAGLKLLDAIATT</sequence>
<evidence type="ECO:0000259" key="8">
    <source>
        <dbReference type="Pfam" id="PF02687"/>
    </source>
</evidence>